<dbReference type="CDD" id="cd00158">
    <property type="entry name" value="RHOD"/>
    <property type="match status" value="1"/>
</dbReference>
<dbReference type="PANTHER" id="PTHR43031:SF16">
    <property type="entry name" value="OXIDOREDUCTASE"/>
    <property type="match status" value="1"/>
</dbReference>
<gene>
    <name evidence="3" type="ORF">M6D89_02240</name>
</gene>
<organism evidence="3 4">
    <name type="scientific">Gilvimarinus xylanilyticus</name>
    <dbReference type="NCBI Taxonomy" id="2944139"/>
    <lineage>
        <taxon>Bacteria</taxon>
        <taxon>Pseudomonadati</taxon>
        <taxon>Pseudomonadota</taxon>
        <taxon>Gammaproteobacteria</taxon>
        <taxon>Cellvibrionales</taxon>
        <taxon>Cellvibrionaceae</taxon>
        <taxon>Gilvimarinus</taxon>
    </lineage>
</organism>
<keyword evidence="4" id="KW-1185">Reference proteome</keyword>
<dbReference type="Gene3D" id="6.10.140.1340">
    <property type="match status" value="1"/>
</dbReference>
<proteinExistence type="predicted"/>
<protein>
    <submittedName>
        <fullName evidence="3">Rhodanese-like domain-containing protein</fullName>
    </submittedName>
</protein>
<dbReference type="SUPFAM" id="SSF52821">
    <property type="entry name" value="Rhodanese/Cell cycle control phosphatase"/>
    <property type="match status" value="1"/>
</dbReference>
<keyword evidence="1" id="KW-1133">Transmembrane helix</keyword>
<dbReference type="PROSITE" id="PS50206">
    <property type="entry name" value="RHODANESE_3"/>
    <property type="match status" value="1"/>
</dbReference>
<dbReference type="EMBL" id="JAMFTH010000001">
    <property type="protein sequence ID" value="MCP8898114.1"/>
    <property type="molecule type" value="Genomic_DNA"/>
</dbReference>
<comment type="caution">
    <text evidence="3">The sequence shown here is derived from an EMBL/GenBank/DDBJ whole genome shotgun (WGS) entry which is preliminary data.</text>
</comment>
<evidence type="ECO:0000313" key="3">
    <source>
        <dbReference type="EMBL" id="MCP8898114.1"/>
    </source>
</evidence>
<reference evidence="3" key="1">
    <citation type="submission" date="2022-05" db="EMBL/GenBank/DDBJ databases">
        <authorList>
            <person name="Sun H.-N."/>
        </authorList>
    </citation>
    <scope>NUCLEOTIDE SEQUENCE</scope>
    <source>
        <strain evidence="3">HB14</strain>
    </source>
</reference>
<keyword evidence="1" id="KW-0472">Membrane</keyword>
<evidence type="ECO:0000256" key="1">
    <source>
        <dbReference type="SAM" id="Phobius"/>
    </source>
</evidence>
<feature type="transmembrane region" description="Helical" evidence="1">
    <location>
        <begin position="149"/>
        <end position="170"/>
    </location>
</feature>
<dbReference type="Pfam" id="PF00581">
    <property type="entry name" value="Rhodanese"/>
    <property type="match status" value="1"/>
</dbReference>
<keyword evidence="1" id="KW-0812">Transmembrane</keyword>
<dbReference type="AlphaFoldDB" id="A0A9X2HUZ6"/>
<dbReference type="InterPro" id="IPR001763">
    <property type="entry name" value="Rhodanese-like_dom"/>
</dbReference>
<dbReference type="InterPro" id="IPR036873">
    <property type="entry name" value="Rhodanese-like_dom_sf"/>
</dbReference>
<evidence type="ECO:0000313" key="4">
    <source>
        <dbReference type="Proteomes" id="UP001139319"/>
    </source>
</evidence>
<accession>A0A9X2HUZ6</accession>
<dbReference type="InterPro" id="IPR021309">
    <property type="entry name" value="YgaP-like_TM"/>
</dbReference>
<dbReference type="PANTHER" id="PTHR43031">
    <property type="entry name" value="FAD-DEPENDENT OXIDOREDUCTASE"/>
    <property type="match status" value="1"/>
</dbReference>
<dbReference type="SMART" id="SM00450">
    <property type="entry name" value="RHOD"/>
    <property type="match status" value="1"/>
</dbReference>
<dbReference type="RefSeq" id="WP_253966404.1">
    <property type="nucleotide sequence ID" value="NZ_JAMFTH010000001.1"/>
</dbReference>
<reference evidence="3" key="2">
    <citation type="submission" date="2023-01" db="EMBL/GenBank/DDBJ databases">
        <title>Gilvimarinus xylanilyticus HB14 isolated from Caulerpa lentillifera aquaculture base in Hainan, China.</title>
        <authorList>
            <person name="Zhang Y.-J."/>
        </authorList>
    </citation>
    <scope>NUCLEOTIDE SEQUENCE</scope>
    <source>
        <strain evidence="3">HB14</strain>
    </source>
</reference>
<name>A0A9X2HUZ6_9GAMM</name>
<dbReference type="Pfam" id="PF11127">
    <property type="entry name" value="YgaP-like_TM"/>
    <property type="match status" value="1"/>
</dbReference>
<sequence length="178" mass="18890">MSHKTATTQEFLNQHPDCCVLDVRTPAETANAHVPGSIFIPVQEITAERVKAEMAARGQQGKPIYLMCQSGKRAEMAANNLAGKVDEPLIIVTGGVNALSQHDNAPLQKGDSNVISLERQVRITAGSLVLVGVILGALLNPMFYALSGFVGAGLVFAGVTDTCAMGMLLARMSWNQRG</sequence>
<feature type="domain" description="Rhodanese" evidence="2">
    <location>
        <begin position="14"/>
        <end position="108"/>
    </location>
</feature>
<feature type="transmembrane region" description="Helical" evidence="1">
    <location>
        <begin position="123"/>
        <end position="143"/>
    </location>
</feature>
<dbReference type="InterPro" id="IPR050229">
    <property type="entry name" value="GlpE_sulfurtransferase"/>
</dbReference>
<dbReference type="Gene3D" id="3.40.250.10">
    <property type="entry name" value="Rhodanese-like domain"/>
    <property type="match status" value="1"/>
</dbReference>
<dbReference type="Proteomes" id="UP001139319">
    <property type="component" value="Unassembled WGS sequence"/>
</dbReference>
<evidence type="ECO:0000259" key="2">
    <source>
        <dbReference type="PROSITE" id="PS50206"/>
    </source>
</evidence>